<evidence type="ECO:0000313" key="3">
    <source>
        <dbReference type="Proteomes" id="UP001305815"/>
    </source>
</evidence>
<dbReference type="Proteomes" id="UP001305815">
    <property type="component" value="Chromosome"/>
</dbReference>
<dbReference type="EMBL" id="AP027742">
    <property type="protein sequence ID" value="BDZ76899.1"/>
    <property type="molecule type" value="Genomic_DNA"/>
</dbReference>
<feature type="compositionally biased region" description="Basic and acidic residues" evidence="1">
    <location>
        <begin position="1"/>
        <end position="15"/>
    </location>
</feature>
<keyword evidence="3" id="KW-1185">Reference proteome</keyword>
<evidence type="ECO:0000256" key="1">
    <source>
        <dbReference type="SAM" id="MobiDB-lite"/>
    </source>
</evidence>
<name>A0ABN6YZQ6_9FIRM</name>
<organism evidence="2 3">
    <name type="scientific">Claveliimonas bilis</name>
    <dbReference type="NCBI Taxonomy" id="3028070"/>
    <lineage>
        <taxon>Bacteria</taxon>
        <taxon>Bacillati</taxon>
        <taxon>Bacillota</taxon>
        <taxon>Clostridia</taxon>
        <taxon>Lachnospirales</taxon>
        <taxon>Lachnospiraceae</taxon>
        <taxon>Claveliimonas</taxon>
    </lineage>
</organism>
<accession>A0ABN6YZQ6</accession>
<reference evidence="3" key="1">
    <citation type="journal article" date="2023" name="Int. J. Syst. Evol. Microbiol.">
        <title>Claveliimonas bilis gen. nov., sp. nov., deoxycholic acid-producing bacteria isolated from human faeces, and reclassification of Sellimonas monacensis Zenner et al. 2021 as Claveliimonas monacensis comb. nov.</title>
        <authorList>
            <person name="Hisatomi A."/>
            <person name="Kastawa N.W.E.P.G."/>
            <person name="Song I."/>
            <person name="Ohkuma M."/>
            <person name="Fukiya S."/>
            <person name="Sakamoto M."/>
        </authorList>
    </citation>
    <scope>NUCLEOTIDE SEQUENCE [LARGE SCALE GENOMIC DNA]</scope>
    <source>
        <strain evidence="3">12BBH14</strain>
    </source>
</reference>
<proteinExistence type="predicted"/>
<protein>
    <submittedName>
        <fullName evidence="2">Uncharacterized protein</fullName>
    </submittedName>
</protein>
<feature type="compositionally biased region" description="Basic and acidic residues" evidence="1">
    <location>
        <begin position="24"/>
        <end position="48"/>
    </location>
</feature>
<gene>
    <name evidence="2" type="ORF">Lac1_10820</name>
</gene>
<sequence>MVKNYEGEARERELGEFEGQGKVLQKDQDSQKRRNSHDLGKGRDSAKK</sequence>
<evidence type="ECO:0000313" key="2">
    <source>
        <dbReference type="EMBL" id="BDZ76899.1"/>
    </source>
</evidence>
<feature type="region of interest" description="Disordered" evidence="1">
    <location>
        <begin position="1"/>
        <end position="48"/>
    </location>
</feature>